<accession>A0A317NKW6</accession>
<dbReference type="PANTHER" id="PTHR43586">
    <property type="entry name" value="CYSTEINE DESULFURASE"/>
    <property type="match status" value="1"/>
</dbReference>
<proteinExistence type="predicted"/>
<evidence type="ECO:0000313" key="4">
    <source>
        <dbReference type="EMBL" id="PWV74248.1"/>
    </source>
</evidence>
<evidence type="ECO:0000313" key="5">
    <source>
        <dbReference type="Proteomes" id="UP000246410"/>
    </source>
</evidence>
<dbReference type="EMBL" id="QGTL01000006">
    <property type="protein sequence ID" value="PWV74248.1"/>
    <property type="molecule type" value="Genomic_DNA"/>
</dbReference>
<dbReference type="Proteomes" id="UP000246410">
    <property type="component" value="Unassembled WGS sequence"/>
</dbReference>
<keyword evidence="5" id="KW-1185">Reference proteome</keyword>
<keyword evidence="4" id="KW-0456">Lyase</keyword>
<dbReference type="SUPFAM" id="SSF53383">
    <property type="entry name" value="PLP-dependent transferases"/>
    <property type="match status" value="1"/>
</dbReference>
<reference evidence="4 5" key="1">
    <citation type="submission" date="2018-05" db="EMBL/GenBank/DDBJ databases">
        <title>Genomic Encyclopedia of Type Strains, Phase IV (KMG-IV): sequencing the most valuable type-strain genomes for metagenomic binning, comparative biology and taxonomic classification.</title>
        <authorList>
            <person name="Goeker M."/>
        </authorList>
    </citation>
    <scope>NUCLEOTIDE SEQUENCE [LARGE SCALE GENOMIC DNA]</scope>
    <source>
        <strain evidence="4 5">DSM 44717</strain>
    </source>
</reference>
<dbReference type="Gene3D" id="3.90.1150.10">
    <property type="entry name" value="Aspartate Aminotransferase, domain 1"/>
    <property type="match status" value="1"/>
</dbReference>
<dbReference type="InterPro" id="IPR015421">
    <property type="entry name" value="PyrdxlP-dep_Trfase_major"/>
</dbReference>
<feature type="domain" description="Aminotransferase class V" evidence="3">
    <location>
        <begin position="46"/>
        <end position="421"/>
    </location>
</feature>
<name>A0A317NKW6_9NOCA</name>
<dbReference type="InterPro" id="IPR015422">
    <property type="entry name" value="PyrdxlP-dep_Trfase_small"/>
</dbReference>
<dbReference type="InterPro" id="IPR000192">
    <property type="entry name" value="Aminotrans_V_dom"/>
</dbReference>
<sequence length="431" mass="45413">MAARIVDRVHPVRPALEAVPATSHAPTPVPRSIRDRFPALADPAVVYLDSAATTQKPDTVIAAVTAYHARQTANAGRGTYGWATSLAARIEAIRGRAAAFVGARHPDEIVFTAGATAALGAIAHSWGLATLDDGDEILYNPADHAANVLPWHHLRDTMARFGRRIVLRPYRSTMAGEADIDDILAQVSPRTRLITTSHLHHVYGGLSTLEELRGRIDPEILLCFDCAQSGGHLPVDVLDLGADFAVFAGHKMFAAPGVGLLYCHRRVHDRLRPFLPGGHSGVRLGTDGLVGSGMPGLLEGGTHNIPGILSLAPAFDLLDELDPTAVAAHNRVLTQRLIEGLRPVPGLEFLPGPAHAGCAVGYGIVSFTLDGIGAADLGFVLADAGFLVRTGAHCVPSAEPGAGSVRVSTHLYNTLDEIDRFAACVARVAGS</sequence>
<evidence type="ECO:0000256" key="1">
    <source>
        <dbReference type="ARBA" id="ARBA00001933"/>
    </source>
</evidence>
<dbReference type="InterPro" id="IPR015424">
    <property type="entry name" value="PyrdxlP-dep_Trfase"/>
</dbReference>
<comment type="cofactor">
    <cofactor evidence="1">
        <name>pyridoxal 5'-phosphate</name>
        <dbReference type="ChEBI" id="CHEBI:597326"/>
    </cofactor>
</comment>
<evidence type="ECO:0000259" key="3">
    <source>
        <dbReference type="Pfam" id="PF00266"/>
    </source>
</evidence>
<dbReference type="GO" id="GO:0016829">
    <property type="term" value="F:lyase activity"/>
    <property type="evidence" value="ECO:0007669"/>
    <property type="project" value="UniProtKB-KW"/>
</dbReference>
<keyword evidence="2" id="KW-0663">Pyridoxal phosphate</keyword>
<dbReference type="Gene3D" id="3.40.640.10">
    <property type="entry name" value="Type I PLP-dependent aspartate aminotransferase-like (Major domain)"/>
    <property type="match status" value="1"/>
</dbReference>
<dbReference type="PANTHER" id="PTHR43586:SF8">
    <property type="entry name" value="CYSTEINE DESULFURASE 1, CHLOROPLASTIC"/>
    <property type="match status" value="1"/>
</dbReference>
<dbReference type="Pfam" id="PF00266">
    <property type="entry name" value="Aminotran_5"/>
    <property type="match status" value="1"/>
</dbReference>
<protein>
    <submittedName>
        <fullName evidence="4">Cysteine desulfurase/selenocysteine lyase</fullName>
    </submittedName>
</protein>
<dbReference type="AlphaFoldDB" id="A0A317NKW6"/>
<organism evidence="4 5">
    <name type="scientific">Nocardia neocaledoniensis</name>
    <dbReference type="NCBI Taxonomy" id="236511"/>
    <lineage>
        <taxon>Bacteria</taxon>
        <taxon>Bacillati</taxon>
        <taxon>Actinomycetota</taxon>
        <taxon>Actinomycetes</taxon>
        <taxon>Mycobacteriales</taxon>
        <taxon>Nocardiaceae</taxon>
        <taxon>Nocardia</taxon>
    </lineage>
</organism>
<gene>
    <name evidence="4" type="ORF">DFR69_10659</name>
</gene>
<evidence type="ECO:0000256" key="2">
    <source>
        <dbReference type="ARBA" id="ARBA00022898"/>
    </source>
</evidence>
<comment type="caution">
    <text evidence="4">The sequence shown here is derived from an EMBL/GenBank/DDBJ whole genome shotgun (WGS) entry which is preliminary data.</text>
</comment>